<accession>A0A6G1EY93</accession>
<dbReference type="EMBL" id="SPHZ02000002">
    <property type="protein sequence ID" value="KAF0929549.1"/>
    <property type="molecule type" value="Genomic_DNA"/>
</dbReference>
<dbReference type="Proteomes" id="UP000479710">
    <property type="component" value="Unassembled WGS sequence"/>
</dbReference>
<evidence type="ECO:0000313" key="1">
    <source>
        <dbReference type="EMBL" id="KAF0929549.1"/>
    </source>
</evidence>
<protein>
    <submittedName>
        <fullName evidence="1">Uncharacterized protein</fullName>
    </submittedName>
</protein>
<reference evidence="1 2" key="1">
    <citation type="submission" date="2019-11" db="EMBL/GenBank/DDBJ databases">
        <title>Whole genome sequence of Oryza granulata.</title>
        <authorList>
            <person name="Li W."/>
        </authorList>
    </citation>
    <scope>NUCLEOTIDE SEQUENCE [LARGE SCALE GENOMIC DNA]</scope>
    <source>
        <strain evidence="2">cv. Menghai</strain>
        <tissue evidence="1">Leaf</tissue>
    </source>
</reference>
<sequence length="80" mass="8897">MDHGGTEVEERKLGVMQQEENFVQRAFAEGFTADEVITSGEHLICIGAYPKAMAGWQGLWSKQWQGEDLRQANLGQAVSE</sequence>
<gene>
    <name evidence="1" type="ORF">E2562_021775</name>
</gene>
<organism evidence="1 2">
    <name type="scientific">Oryza meyeriana var. granulata</name>
    <dbReference type="NCBI Taxonomy" id="110450"/>
    <lineage>
        <taxon>Eukaryota</taxon>
        <taxon>Viridiplantae</taxon>
        <taxon>Streptophyta</taxon>
        <taxon>Embryophyta</taxon>
        <taxon>Tracheophyta</taxon>
        <taxon>Spermatophyta</taxon>
        <taxon>Magnoliopsida</taxon>
        <taxon>Liliopsida</taxon>
        <taxon>Poales</taxon>
        <taxon>Poaceae</taxon>
        <taxon>BOP clade</taxon>
        <taxon>Oryzoideae</taxon>
        <taxon>Oryzeae</taxon>
        <taxon>Oryzinae</taxon>
        <taxon>Oryza</taxon>
        <taxon>Oryza meyeriana</taxon>
    </lineage>
</organism>
<comment type="caution">
    <text evidence="1">The sequence shown here is derived from an EMBL/GenBank/DDBJ whole genome shotgun (WGS) entry which is preliminary data.</text>
</comment>
<dbReference type="AlphaFoldDB" id="A0A6G1EY93"/>
<keyword evidence="2" id="KW-1185">Reference proteome</keyword>
<evidence type="ECO:0000313" key="2">
    <source>
        <dbReference type="Proteomes" id="UP000479710"/>
    </source>
</evidence>
<proteinExistence type="predicted"/>
<name>A0A6G1EY93_9ORYZ</name>